<organism evidence="1 2">
    <name type="scientific">Phyllobacterium phragmitis</name>
    <dbReference type="NCBI Taxonomy" id="2670329"/>
    <lineage>
        <taxon>Bacteria</taxon>
        <taxon>Pseudomonadati</taxon>
        <taxon>Pseudomonadota</taxon>
        <taxon>Alphaproteobacteria</taxon>
        <taxon>Hyphomicrobiales</taxon>
        <taxon>Phyllobacteriaceae</taxon>
        <taxon>Phyllobacterium</taxon>
    </lineage>
</organism>
<dbReference type="EMBL" id="PVBR01000065">
    <property type="protein sequence ID" value="PRD40383.1"/>
    <property type="molecule type" value="Genomic_DNA"/>
</dbReference>
<dbReference type="AlphaFoldDB" id="A0A2S9IIM5"/>
<reference evidence="1 2" key="1">
    <citation type="submission" date="2018-02" db="EMBL/GenBank/DDBJ databases">
        <title>The draft genome of Phyllobacterium sp. 1N-3.</title>
        <authorList>
            <person name="Liu L."/>
            <person name="Li L."/>
            <person name="Zhang X."/>
            <person name="Wang T."/>
            <person name="Liang L."/>
        </authorList>
    </citation>
    <scope>NUCLEOTIDE SEQUENCE [LARGE SCALE GENOMIC DNA]</scope>
    <source>
        <strain evidence="1 2">1N-3</strain>
    </source>
</reference>
<proteinExistence type="predicted"/>
<sequence length="114" mass="13223">MEREAYRAVYRDNVPSRGCEQCGKTFAPQREKADTRYRSLRYFTDSRKVDIEVRPCQQCGETSIANRVDAQYCSKACNRFAYRVATNRITRVSPPVLDFMLRQQGIRVTMEVAA</sequence>
<gene>
    <name evidence="1" type="ORF">C5748_27315</name>
</gene>
<evidence type="ECO:0000313" key="1">
    <source>
        <dbReference type="EMBL" id="PRD40383.1"/>
    </source>
</evidence>
<evidence type="ECO:0000313" key="2">
    <source>
        <dbReference type="Proteomes" id="UP000239434"/>
    </source>
</evidence>
<dbReference type="RefSeq" id="WP_105746187.1">
    <property type="nucleotide sequence ID" value="NZ_PVBR01000065.1"/>
</dbReference>
<accession>A0A2S9IIM5</accession>
<name>A0A2S9IIM5_9HYPH</name>
<protein>
    <submittedName>
        <fullName evidence="1">Uncharacterized protein</fullName>
    </submittedName>
</protein>
<keyword evidence="2" id="KW-1185">Reference proteome</keyword>
<dbReference type="Proteomes" id="UP000239434">
    <property type="component" value="Unassembled WGS sequence"/>
</dbReference>
<comment type="caution">
    <text evidence="1">The sequence shown here is derived from an EMBL/GenBank/DDBJ whole genome shotgun (WGS) entry which is preliminary data.</text>
</comment>